<sequence>PAAADPARRVFDRAWENGLIIRAFANGVLGYAPPLCCTDADIDAIVARTRKVLDETLADQDVRAAVRA</sequence>
<protein>
    <recommendedName>
        <fullName evidence="3">Aminotransferase class III</fullName>
    </recommendedName>
</protein>
<dbReference type="InterPro" id="IPR015422">
    <property type="entry name" value="PyrdxlP-dep_Trfase_small"/>
</dbReference>
<evidence type="ECO:0008006" key="3">
    <source>
        <dbReference type="Google" id="ProtNLM"/>
    </source>
</evidence>
<organism evidence="1 2">
    <name type="scientific">Sinorhizobium americanum</name>
    <dbReference type="NCBI Taxonomy" id="194963"/>
    <lineage>
        <taxon>Bacteria</taxon>
        <taxon>Pseudomonadati</taxon>
        <taxon>Pseudomonadota</taxon>
        <taxon>Alphaproteobacteria</taxon>
        <taxon>Hyphomicrobiales</taxon>
        <taxon>Rhizobiaceae</taxon>
        <taxon>Sinorhizobium/Ensifer group</taxon>
        <taxon>Sinorhizobium</taxon>
    </lineage>
</organism>
<gene>
    <name evidence="1" type="ORF">EV184_1101</name>
</gene>
<dbReference type="EMBL" id="SLVU01000010">
    <property type="protein sequence ID" value="TCN29337.1"/>
    <property type="molecule type" value="Genomic_DNA"/>
</dbReference>
<feature type="non-terminal residue" evidence="1">
    <location>
        <position position="1"/>
    </location>
</feature>
<evidence type="ECO:0000313" key="1">
    <source>
        <dbReference type="EMBL" id="TCN29337.1"/>
    </source>
</evidence>
<reference evidence="1 2" key="1">
    <citation type="submission" date="2019-03" db="EMBL/GenBank/DDBJ databases">
        <title>Genomic Encyclopedia of Type Strains, Phase IV (KMG-V): Genome sequencing to study the core and pangenomes of soil and plant-associated prokaryotes.</title>
        <authorList>
            <person name="Whitman W."/>
        </authorList>
    </citation>
    <scope>NUCLEOTIDE SEQUENCE [LARGE SCALE GENOMIC DNA]</scope>
    <source>
        <strain evidence="1 2">23C40</strain>
    </source>
</reference>
<evidence type="ECO:0000313" key="2">
    <source>
        <dbReference type="Proteomes" id="UP000295043"/>
    </source>
</evidence>
<accession>A0A4R2BP76</accession>
<dbReference type="Gene3D" id="3.90.1150.10">
    <property type="entry name" value="Aspartate Aminotransferase, domain 1"/>
    <property type="match status" value="1"/>
</dbReference>
<proteinExistence type="predicted"/>
<dbReference type="Proteomes" id="UP000295043">
    <property type="component" value="Unassembled WGS sequence"/>
</dbReference>
<name>A0A4R2BP76_9HYPH</name>
<dbReference type="AlphaFoldDB" id="A0A4R2BP76"/>
<comment type="caution">
    <text evidence="1">The sequence shown here is derived from an EMBL/GenBank/DDBJ whole genome shotgun (WGS) entry which is preliminary data.</text>
</comment>
<dbReference type="SUPFAM" id="SSF53383">
    <property type="entry name" value="PLP-dependent transferases"/>
    <property type="match status" value="1"/>
</dbReference>
<dbReference type="InterPro" id="IPR015424">
    <property type="entry name" value="PyrdxlP-dep_Trfase"/>
</dbReference>